<dbReference type="EMBL" id="KQ424474">
    <property type="protein sequence ID" value="KOF70949.1"/>
    <property type="molecule type" value="Genomic_DNA"/>
</dbReference>
<accession>A0A0L8G264</accession>
<evidence type="ECO:0000313" key="1">
    <source>
        <dbReference type="EMBL" id="KOF70949.1"/>
    </source>
</evidence>
<organism evidence="1">
    <name type="scientific">Octopus bimaculoides</name>
    <name type="common">California two-spotted octopus</name>
    <dbReference type="NCBI Taxonomy" id="37653"/>
    <lineage>
        <taxon>Eukaryota</taxon>
        <taxon>Metazoa</taxon>
        <taxon>Spiralia</taxon>
        <taxon>Lophotrochozoa</taxon>
        <taxon>Mollusca</taxon>
        <taxon>Cephalopoda</taxon>
        <taxon>Coleoidea</taxon>
        <taxon>Octopodiformes</taxon>
        <taxon>Octopoda</taxon>
        <taxon>Incirrata</taxon>
        <taxon>Octopodidae</taxon>
        <taxon>Octopus</taxon>
    </lineage>
</organism>
<dbReference type="AlphaFoldDB" id="A0A0L8G264"/>
<gene>
    <name evidence="1" type="ORF">OCBIM_22001915mg</name>
</gene>
<protein>
    <submittedName>
        <fullName evidence="1">Uncharacterized protein</fullName>
    </submittedName>
</protein>
<name>A0A0L8G264_OCTBM</name>
<proteinExistence type="predicted"/>
<sequence length="46" mass="5146">MNVPKSRMYAKEVNAKTLLAVSSVNVILDMPWILLSTRALTLMNVL</sequence>
<reference evidence="1" key="1">
    <citation type="submission" date="2015-07" db="EMBL/GenBank/DDBJ databases">
        <title>MeaNS - Measles Nucleotide Surveillance Program.</title>
        <authorList>
            <person name="Tran T."/>
            <person name="Druce J."/>
        </authorList>
    </citation>
    <scope>NUCLEOTIDE SEQUENCE</scope>
    <source>
        <strain evidence="1">UCB-OBI-ISO-001</strain>
        <tissue evidence="1">Gonad</tissue>
    </source>
</reference>